<dbReference type="AlphaFoldDB" id="A0A0F9PMI8"/>
<reference evidence="1" key="1">
    <citation type="journal article" date="2015" name="Nature">
        <title>Complex archaea that bridge the gap between prokaryotes and eukaryotes.</title>
        <authorList>
            <person name="Spang A."/>
            <person name="Saw J.H."/>
            <person name="Jorgensen S.L."/>
            <person name="Zaremba-Niedzwiedzka K."/>
            <person name="Martijn J."/>
            <person name="Lind A.E."/>
            <person name="van Eijk R."/>
            <person name="Schleper C."/>
            <person name="Guy L."/>
            <person name="Ettema T.J."/>
        </authorList>
    </citation>
    <scope>NUCLEOTIDE SEQUENCE</scope>
</reference>
<dbReference type="EMBL" id="LAZR01002212">
    <property type="protein sequence ID" value="KKN33010.1"/>
    <property type="molecule type" value="Genomic_DNA"/>
</dbReference>
<organism evidence="1">
    <name type="scientific">marine sediment metagenome</name>
    <dbReference type="NCBI Taxonomy" id="412755"/>
    <lineage>
        <taxon>unclassified sequences</taxon>
        <taxon>metagenomes</taxon>
        <taxon>ecological metagenomes</taxon>
    </lineage>
</organism>
<comment type="caution">
    <text evidence="1">The sequence shown here is derived from an EMBL/GenBank/DDBJ whole genome shotgun (WGS) entry which is preliminary data.</text>
</comment>
<gene>
    <name evidence="1" type="ORF">LCGC14_0808110</name>
</gene>
<proteinExistence type="predicted"/>
<protein>
    <submittedName>
        <fullName evidence="1">Uncharacterized protein</fullName>
    </submittedName>
</protein>
<sequence length="89" mass="10304">MENVYFHGGWFLDVAMDGYWYRPAGNYVVGELSDRSGWTFISNTEAMQLVRRLDEDGLIKPRLDERLRGEDLKITHRLLDLLTQSIKGG</sequence>
<name>A0A0F9PMI8_9ZZZZ</name>
<evidence type="ECO:0000313" key="1">
    <source>
        <dbReference type="EMBL" id="KKN33010.1"/>
    </source>
</evidence>
<accession>A0A0F9PMI8</accession>